<evidence type="ECO:0000313" key="1">
    <source>
        <dbReference type="EMBL" id="GEB46927.1"/>
    </source>
</evidence>
<gene>
    <name evidence="1" type="ORF">MTE01_28720</name>
</gene>
<protein>
    <submittedName>
        <fullName evidence="1">Uncharacterized protein</fullName>
    </submittedName>
</protein>
<dbReference type="InterPro" id="IPR006448">
    <property type="entry name" value="Phage_term_ssu_P27"/>
</dbReference>
<proteinExistence type="predicted"/>
<reference evidence="1 2" key="1">
    <citation type="submission" date="2019-06" db="EMBL/GenBank/DDBJ databases">
        <title>Whole genome shotgun sequence of Microbacterium testaceum NBRC 12675.</title>
        <authorList>
            <person name="Hosoyama A."/>
            <person name="Uohara A."/>
            <person name="Ohji S."/>
            <person name="Ichikawa N."/>
        </authorList>
    </citation>
    <scope>NUCLEOTIDE SEQUENCE [LARGE SCALE GENOMIC DNA]</scope>
    <source>
        <strain evidence="1 2">NBRC 12675</strain>
    </source>
</reference>
<dbReference type="EMBL" id="BJML01000011">
    <property type="protein sequence ID" value="GEB46927.1"/>
    <property type="molecule type" value="Genomic_DNA"/>
</dbReference>
<accession>A0A4Y3QQB7</accession>
<evidence type="ECO:0000313" key="2">
    <source>
        <dbReference type="Proteomes" id="UP000319525"/>
    </source>
</evidence>
<dbReference type="Pfam" id="PF05119">
    <property type="entry name" value="Terminase_4"/>
    <property type="match status" value="1"/>
</dbReference>
<organism evidence="1 2">
    <name type="scientific">Microbacterium testaceum</name>
    <name type="common">Aureobacterium testaceum</name>
    <name type="synonym">Brevibacterium testaceum</name>
    <dbReference type="NCBI Taxonomy" id="2033"/>
    <lineage>
        <taxon>Bacteria</taxon>
        <taxon>Bacillati</taxon>
        <taxon>Actinomycetota</taxon>
        <taxon>Actinomycetes</taxon>
        <taxon>Micrococcales</taxon>
        <taxon>Microbacteriaceae</taxon>
        <taxon>Microbacterium</taxon>
    </lineage>
</organism>
<comment type="caution">
    <text evidence="1">The sequence shown here is derived from an EMBL/GenBank/DDBJ whole genome shotgun (WGS) entry which is preliminary data.</text>
</comment>
<sequence>MANTPQFRARSTWSAPAKRTFRDIVDAHPSLEKAKLSALYGACDLLSDADKMQARIDADGLMVAGSMGQQVAHPLIAEVRQYRRAALDAIKALGLDGRSGASAAGAALVAKRWASRPAVGNVTPLRAGGPAPF</sequence>
<dbReference type="AlphaFoldDB" id="A0A4Y3QQB7"/>
<name>A0A4Y3QQB7_MICTE</name>
<dbReference type="RefSeq" id="WP_170210716.1">
    <property type="nucleotide sequence ID" value="NZ_BJML01000011.1"/>
</dbReference>
<dbReference type="GeneID" id="80548365"/>
<dbReference type="Proteomes" id="UP000319525">
    <property type="component" value="Unassembled WGS sequence"/>
</dbReference>